<evidence type="ECO:0000313" key="2">
    <source>
        <dbReference type="Proteomes" id="UP000011991"/>
    </source>
</evidence>
<dbReference type="Proteomes" id="UP000011991">
    <property type="component" value="Unassembled WGS sequence"/>
</dbReference>
<sequence>MSKRQNHFLVRGTPGSFVDTTANPVLAGWRINPLVVHCFGEHVSQVKFDFLFPQTMRQPWQTRKL</sequence>
<reference evidence="1 2" key="1">
    <citation type="journal article" date="2013" name="Mar. Genomics">
        <title>Expression of sulfatases in Rhodopirellula baltica and the diversity of sulfatases in the genus Rhodopirellula.</title>
        <authorList>
            <person name="Wegner C.E."/>
            <person name="Richter-Heitmann T."/>
            <person name="Klindworth A."/>
            <person name="Klockow C."/>
            <person name="Richter M."/>
            <person name="Achstetter T."/>
            <person name="Glockner F.O."/>
            <person name="Harder J."/>
        </authorList>
    </citation>
    <scope>NUCLEOTIDE SEQUENCE [LARGE SCALE GENOMIC DNA]</scope>
    <source>
        <strain evidence="1 2">SM1</strain>
    </source>
</reference>
<proteinExistence type="predicted"/>
<protein>
    <submittedName>
        <fullName evidence="1">Uncharacterized protein</fullName>
    </submittedName>
</protein>
<evidence type="ECO:0000313" key="1">
    <source>
        <dbReference type="EMBL" id="EMI22938.1"/>
    </source>
</evidence>
<keyword evidence="2" id="KW-1185">Reference proteome</keyword>
<comment type="caution">
    <text evidence="1">The sequence shown here is derived from an EMBL/GenBank/DDBJ whole genome shotgun (WGS) entry which is preliminary data.</text>
</comment>
<organism evidence="1 2">
    <name type="scientific">Rhodopirellula maiorica SM1</name>
    <dbReference type="NCBI Taxonomy" id="1265738"/>
    <lineage>
        <taxon>Bacteria</taxon>
        <taxon>Pseudomonadati</taxon>
        <taxon>Planctomycetota</taxon>
        <taxon>Planctomycetia</taxon>
        <taxon>Pirellulales</taxon>
        <taxon>Pirellulaceae</taxon>
        <taxon>Novipirellula</taxon>
    </lineage>
</organism>
<name>M5RUC1_9BACT</name>
<dbReference type="PATRIC" id="fig|1265738.3.peg.148"/>
<dbReference type="AlphaFoldDB" id="M5RUC1"/>
<dbReference type="EMBL" id="ANOG01000017">
    <property type="protein sequence ID" value="EMI22938.1"/>
    <property type="molecule type" value="Genomic_DNA"/>
</dbReference>
<gene>
    <name evidence="1" type="ORF">RMSM_00142</name>
</gene>
<accession>M5RUC1</accession>